<accession>B9RMI3</accession>
<dbReference type="EMBL" id="EQ973789">
    <property type="protein sequence ID" value="EEF47506.1"/>
    <property type="molecule type" value="Genomic_DNA"/>
</dbReference>
<feature type="compositionally biased region" description="Polar residues" evidence="1">
    <location>
        <begin position="308"/>
        <end position="322"/>
    </location>
</feature>
<keyword evidence="4" id="KW-1185">Reference proteome</keyword>
<protein>
    <recommendedName>
        <fullName evidence="2">C2 NT-type domain-containing protein</fullName>
    </recommendedName>
</protein>
<feature type="compositionally biased region" description="Low complexity" evidence="1">
    <location>
        <begin position="205"/>
        <end position="214"/>
    </location>
</feature>
<gene>
    <name evidence="3" type="ORF">RCOM_1080950</name>
</gene>
<evidence type="ECO:0000313" key="4">
    <source>
        <dbReference type="Proteomes" id="UP000008311"/>
    </source>
</evidence>
<organism evidence="3 4">
    <name type="scientific">Ricinus communis</name>
    <name type="common">Castor bean</name>
    <dbReference type="NCBI Taxonomy" id="3988"/>
    <lineage>
        <taxon>Eukaryota</taxon>
        <taxon>Viridiplantae</taxon>
        <taxon>Streptophyta</taxon>
        <taxon>Embryophyta</taxon>
        <taxon>Tracheophyta</taxon>
        <taxon>Spermatophyta</taxon>
        <taxon>Magnoliopsida</taxon>
        <taxon>eudicotyledons</taxon>
        <taxon>Gunneridae</taxon>
        <taxon>Pentapetalae</taxon>
        <taxon>rosids</taxon>
        <taxon>fabids</taxon>
        <taxon>Malpighiales</taxon>
        <taxon>Euphorbiaceae</taxon>
        <taxon>Acalyphoideae</taxon>
        <taxon>Acalypheae</taxon>
        <taxon>Ricinus</taxon>
    </lineage>
</organism>
<dbReference type="OMA" id="PFDMLAD"/>
<reference evidence="4" key="1">
    <citation type="journal article" date="2010" name="Nat. Biotechnol.">
        <title>Draft genome sequence of the oilseed species Ricinus communis.</title>
        <authorList>
            <person name="Chan A.P."/>
            <person name="Crabtree J."/>
            <person name="Zhao Q."/>
            <person name="Lorenzi H."/>
            <person name="Orvis J."/>
            <person name="Puiu D."/>
            <person name="Melake-Berhan A."/>
            <person name="Jones K.M."/>
            <person name="Redman J."/>
            <person name="Chen G."/>
            <person name="Cahoon E.B."/>
            <person name="Gedil M."/>
            <person name="Stanke M."/>
            <person name="Haas B.J."/>
            <person name="Wortman J.R."/>
            <person name="Fraser-Liggett C.M."/>
            <person name="Ravel J."/>
            <person name="Rabinowicz P.D."/>
        </authorList>
    </citation>
    <scope>NUCLEOTIDE SEQUENCE [LARGE SCALE GENOMIC DNA]</scope>
    <source>
        <strain evidence="4">cv. Hale</strain>
    </source>
</reference>
<dbReference type="PANTHER" id="PTHR31344:SF13">
    <property type="entry name" value="EEIG1_EHBP1 PROTEIN AMINO-TERMINAL DOMAIN PROTEIN"/>
    <property type="match status" value="1"/>
</dbReference>
<evidence type="ECO:0000313" key="3">
    <source>
        <dbReference type="EMBL" id="EEF47506.1"/>
    </source>
</evidence>
<dbReference type="PANTHER" id="PTHR31344">
    <property type="entry name" value="NUCLEAR PORE COMPLEX PROTEIN NUP205"/>
    <property type="match status" value="1"/>
</dbReference>
<evidence type="ECO:0000256" key="1">
    <source>
        <dbReference type="SAM" id="MobiDB-lite"/>
    </source>
</evidence>
<evidence type="ECO:0000259" key="2">
    <source>
        <dbReference type="PROSITE" id="PS51840"/>
    </source>
</evidence>
<feature type="compositionally biased region" description="Basic and acidic residues" evidence="1">
    <location>
        <begin position="677"/>
        <end position="689"/>
    </location>
</feature>
<dbReference type="InterPro" id="IPR019448">
    <property type="entry name" value="NT-C2"/>
</dbReference>
<dbReference type="InterPro" id="IPR021827">
    <property type="entry name" value="Nup186/Nup192/Nup205"/>
</dbReference>
<feature type="region of interest" description="Disordered" evidence="1">
    <location>
        <begin position="162"/>
        <end position="240"/>
    </location>
</feature>
<dbReference type="OrthoDB" id="20172at2759"/>
<dbReference type="GO" id="GO:0005643">
    <property type="term" value="C:nuclear pore"/>
    <property type="evidence" value="ECO:0007669"/>
    <property type="project" value="InterPro"/>
</dbReference>
<feature type="domain" description="C2 NT-type" evidence="2">
    <location>
        <begin position="8"/>
        <end position="159"/>
    </location>
</feature>
<dbReference type="InParanoid" id="B9RMI3"/>
<dbReference type="eggNOG" id="ENOG502QQNU">
    <property type="taxonomic scope" value="Eukaryota"/>
</dbReference>
<dbReference type="KEGG" id="rcu:8278411"/>
<name>B9RMI3_RICCO</name>
<feature type="region of interest" description="Disordered" evidence="1">
    <location>
        <begin position="308"/>
        <end position="329"/>
    </location>
</feature>
<feature type="compositionally biased region" description="Acidic residues" evidence="1">
    <location>
        <begin position="184"/>
        <end position="202"/>
    </location>
</feature>
<feature type="region of interest" description="Disordered" evidence="1">
    <location>
        <begin position="661"/>
        <end position="689"/>
    </location>
</feature>
<dbReference type="Pfam" id="PF10358">
    <property type="entry name" value="NT-C2"/>
    <property type="match status" value="1"/>
</dbReference>
<dbReference type="AlphaFoldDB" id="B9RMI3"/>
<sequence>MVLGLRSKNRKRHFSAQVDYLIHVLEIKPWPPSQSLKSIESVFLLWENGDHSSGSFTSNVGDGKIEISESFRLPVTLYSEAPRRGTVRASSQKNYLEFSLYETRKDKAMKGQLLGSAVINLADYGIIKDAVTISTLINFKKNSKSTVQPVLSVNIQPFERDSTSLSKEASLDKDGSESVSEVTNENDEESEIASFTDDDVDDNFSSHSSRTASSLAMESSRGSPGQDEKNFPGSGNSDLRRVNGELTLLSGVPSSNPEVKSTNEAFKQLNEASRPPSSTGLSSNLRSSVNDFLGKVVSSDGCIQMAKNSNHAENEASQSNQEAGKKDKKYEKSGLEVIATSNLHVAIMEDKLKKQQHGDGRNVEFLAEKKHTLEEEELVGKLAQEATGRPAKLRSNTLAFNRAANGVQGNTRRDKLKHLKSVQLQYDVDESDEPFSNIRFVKKAKENGIPENVHKGGLSDRKETTNNFPDNKLQLKSEIEILEEELSKPAAEEAGDFSAIANRENLKNKVQIMEKAKEINLPGNIHKADVTCAPGEIEQPQSRFSGNNIELETRVEMLEEELIEAAAVEVGLYSVVAEHGSSTNKVHAPARRLSRFYLHACKARSQDYRGNAARAIISGLVLVSKACGNDVPRLTFWLSNSILLRAIVSQAVEKLQVPASTSINKNGGQRSRPQSSFHEDNETNKSKSCDEWEEAQTFVAALERVEAWIFSRIVASVWWQTLTPHMQSTAVKGSGSKKTHARRYGLGDQDQGNFAIDLWKKAFKDACERLCPIRAGGHECGCLPVLARLVMEQLVHRLDVAMFNAILRESAEEMPTDPVSDPISDPKVLPIPAGKSSFGAGAQLKNAVGNWSRWLTDIFGIDDSDSDDKVELDSNRLESGASFKVFHLLNALSDLMMLPFEMLADKSTRKEVCPTFGAHIIERVLNNFVPDEFNPDPIPDAIFESLDSEDLAKDGKESITSFPCIATPTIYSPPSTASLTNIIGEVGNQTLQRSGSALLKKSYTSDDELDELDSPLTSIIIDNSRVSPASTASNWTPKGKGGRKVVRYQLLRQIWKDGE</sequence>
<dbReference type="Proteomes" id="UP000008311">
    <property type="component" value="Unassembled WGS sequence"/>
</dbReference>
<dbReference type="STRING" id="3988.B9RMI3"/>
<dbReference type="PROSITE" id="PS51840">
    <property type="entry name" value="C2_NT"/>
    <property type="match status" value="1"/>
</dbReference>
<proteinExistence type="predicted"/>
<feature type="compositionally biased region" description="Polar residues" evidence="1">
    <location>
        <begin position="661"/>
        <end position="676"/>
    </location>
</feature>